<evidence type="ECO:0000256" key="3">
    <source>
        <dbReference type="ARBA" id="ARBA00022801"/>
    </source>
</evidence>
<dbReference type="GO" id="GO:0016020">
    <property type="term" value="C:membrane"/>
    <property type="evidence" value="ECO:0007669"/>
    <property type="project" value="UniProtKB-SubCell"/>
</dbReference>
<dbReference type="PANTHER" id="PTHR10465:SF0">
    <property type="entry name" value="SARCALUMENIN"/>
    <property type="match status" value="1"/>
</dbReference>
<evidence type="ECO:0000256" key="2">
    <source>
        <dbReference type="ARBA" id="ARBA00022741"/>
    </source>
</evidence>
<feature type="domain" description="Dynamin N-terminal" evidence="6">
    <location>
        <begin position="73"/>
        <end position="296"/>
    </location>
</feature>
<dbReference type="RefSeq" id="WP_154740042.1">
    <property type="nucleotide sequence ID" value="NZ_WMBQ01000002.1"/>
</dbReference>
<comment type="caution">
    <text evidence="7">The sequence shown here is derived from an EMBL/GenBank/DDBJ whole genome shotgun (WGS) entry which is preliminary data.</text>
</comment>
<dbReference type="GO" id="GO:0008053">
    <property type="term" value="P:mitochondrial fusion"/>
    <property type="evidence" value="ECO:0007669"/>
    <property type="project" value="TreeGrafter"/>
</dbReference>
<dbReference type="GO" id="GO:0005525">
    <property type="term" value="F:GTP binding"/>
    <property type="evidence" value="ECO:0007669"/>
    <property type="project" value="UniProtKB-KW"/>
</dbReference>
<keyword evidence="2" id="KW-0547">Nucleotide-binding</keyword>
<evidence type="ECO:0000313" key="8">
    <source>
        <dbReference type="Proteomes" id="UP000440694"/>
    </source>
</evidence>
<comment type="subcellular location">
    <subcellularLocation>
        <location evidence="1">Membrane</location>
    </subcellularLocation>
</comment>
<evidence type="ECO:0000313" key="7">
    <source>
        <dbReference type="EMBL" id="MTD95503.1"/>
    </source>
</evidence>
<keyword evidence="5" id="KW-0472">Membrane</keyword>
<keyword evidence="3" id="KW-0378">Hydrolase</keyword>
<evidence type="ECO:0000256" key="1">
    <source>
        <dbReference type="ARBA" id="ARBA00004370"/>
    </source>
</evidence>
<dbReference type="EMBL" id="WMBQ01000002">
    <property type="protein sequence ID" value="MTD95503.1"/>
    <property type="molecule type" value="Genomic_DNA"/>
</dbReference>
<organism evidence="7 8">
    <name type="scientific">Hyphomicrobium album</name>
    <dbReference type="NCBI Taxonomy" id="2665159"/>
    <lineage>
        <taxon>Bacteria</taxon>
        <taxon>Pseudomonadati</taxon>
        <taxon>Pseudomonadota</taxon>
        <taxon>Alphaproteobacteria</taxon>
        <taxon>Hyphomicrobiales</taxon>
        <taxon>Hyphomicrobiaceae</taxon>
        <taxon>Hyphomicrobium</taxon>
    </lineage>
</organism>
<dbReference type="InterPro" id="IPR027417">
    <property type="entry name" value="P-loop_NTPase"/>
</dbReference>
<reference evidence="7 8" key="1">
    <citation type="submission" date="2019-11" db="EMBL/GenBank/DDBJ databases">
        <title>Identification of a novel strain.</title>
        <authorList>
            <person name="Xu Q."/>
            <person name="Wang G."/>
        </authorList>
    </citation>
    <scope>NUCLEOTIDE SEQUENCE [LARGE SCALE GENOMIC DNA]</scope>
    <source>
        <strain evidence="8">xq</strain>
    </source>
</reference>
<evidence type="ECO:0000259" key="6">
    <source>
        <dbReference type="Pfam" id="PF00350"/>
    </source>
</evidence>
<dbReference type="InterPro" id="IPR027094">
    <property type="entry name" value="Mitofusin_fam"/>
</dbReference>
<dbReference type="InterPro" id="IPR045063">
    <property type="entry name" value="Dynamin_N"/>
</dbReference>
<dbReference type="Pfam" id="PF00350">
    <property type="entry name" value="Dynamin_N"/>
    <property type="match status" value="1"/>
</dbReference>
<dbReference type="Gene3D" id="3.40.50.300">
    <property type="entry name" value="P-loop containing nucleotide triphosphate hydrolases"/>
    <property type="match status" value="1"/>
</dbReference>
<name>A0A6I3KM45_9HYPH</name>
<dbReference type="PANTHER" id="PTHR10465">
    <property type="entry name" value="TRANSMEMBRANE GTPASE FZO1"/>
    <property type="match status" value="1"/>
</dbReference>
<keyword evidence="4" id="KW-0342">GTP-binding</keyword>
<proteinExistence type="predicted"/>
<accession>A0A6I3KM45</accession>
<keyword evidence="8" id="KW-1185">Reference proteome</keyword>
<dbReference type="GO" id="GO:0003924">
    <property type="term" value="F:GTPase activity"/>
    <property type="evidence" value="ECO:0007669"/>
    <property type="project" value="InterPro"/>
</dbReference>
<dbReference type="Proteomes" id="UP000440694">
    <property type="component" value="Unassembled WGS sequence"/>
</dbReference>
<dbReference type="AlphaFoldDB" id="A0A6I3KM45"/>
<protein>
    <recommendedName>
        <fullName evidence="6">Dynamin N-terminal domain-containing protein</fullName>
    </recommendedName>
</protein>
<sequence length="741" mass="81230">MGEGYINGARAFGLGPALRVPAPTDEDEVGASLATAQQQIVNCGRSLAGLVEPAGQALIGEAINRLGQQVFRIAVVGQIKSGKSSFINAFARQPRLLPTDVTPWTTTVTHLHFGGRKPASGAASFQFFSAEEWRDLANGDRRIRELTRRLDPDFAPDLLHRHVEAMKQRAVMRLGRDFAELLGSAHSFESFNTELLARYVCSGDFAGNSSLGQFADITKQADLYFDGGPFAFPVTLTDTPGTNDPFLIRDEITRRSLESGDLYIVVLTARQPLSEADVNLMRLMHGLSSERIIVFVNRVDDFTDVGYDLAEVLMYVEKKLHANFPGARIPVVAGSAAWANGALKGDDETLSRLMQRSSLGYLADIGLVHPQDLTPDALHDAGSRERLRGALFAASGLPAMYRAVADSMVSSHVAHMQMQTARWFGDMANASAKAANFELESSRAEVPSAGVRASDERIALERETGVLNEVAANMERSAKNIDLQFSTIIGEEMTDLRRALQAVVDAHAAKERDVLIATLEGGRAPRTWTLESVALRRALATDFKARFDDAAARVLELQSKVAPELARLMSLIAPEISMPTEPEKRLLLIPPPSTAALSRFVALDIEDSWWSSLWKGRTSPSAYGEQIESLIKEEFQPVADDLVATAERVLSTYAMTSSKWSFALCTNIIQAVTRRRVQLIGKLGGDAQAPAPRSDDLVRERKLQTQSLTDRLKRCGALNHQLEIIVHDLGSRRQRQTEMAQ</sequence>
<evidence type="ECO:0000256" key="5">
    <source>
        <dbReference type="ARBA" id="ARBA00023136"/>
    </source>
</evidence>
<dbReference type="SUPFAM" id="SSF52540">
    <property type="entry name" value="P-loop containing nucleoside triphosphate hydrolases"/>
    <property type="match status" value="1"/>
</dbReference>
<gene>
    <name evidence="7" type="ORF">GIW81_14280</name>
</gene>
<evidence type="ECO:0000256" key="4">
    <source>
        <dbReference type="ARBA" id="ARBA00023134"/>
    </source>
</evidence>